<proteinExistence type="predicted"/>
<dbReference type="InterPro" id="IPR007267">
    <property type="entry name" value="GtrA_DPMS_TM"/>
</dbReference>
<dbReference type="Pfam" id="PF00535">
    <property type="entry name" value="Glycos_transf_2"/>
    <property type="match status" value="1"/>
</dbReference>
<evidence type="ECO:0000313" key="8">
    <source>
        <dbReference type="EMBL" id="MBU3806022.1"/>
    </source>
</evidence>
<dbReference type="Proteomes" id="UP000713596">
    <property type="component" value="Unassembled WGS sequence"/>
</dbReference>
<dbReference type="PANTHER" id="PTHR48090:SF7">
    <property type="entry name" value="RFBJ PROTEIN"/>
    <property type="match status" value="1"/>
</dbReference>
<dbReference type="AlphaFoldDB" id="A0A948T1W0"/>
<comment type="subcellular location">
    <subcellularLocation>
        <location evidence="1">Membrane</location>
        <topology evidence="1">Multi-pass membrane protein</topology>
    </subcellularLocation>
</comment>
<evidence type="ECO:0000256" key="2">
    <source>
        <dbReference type="ARBA" id="ARBA00022692"/>
    </source>
</evidence>
<keyword evidence="2 5" id="KW-0812">Transmembrane</keyword>
<feature type="transmembrane region" description="Helical" evidence="5">
    <location>
        <begin position="225"/>
        <end position="245"/>
    </location>
</feature>
<dbReference type="GO" id="GO:0000271">
    <property type="term" value="P:polysaccharide biosynthetic process"/>
    <property type="evidence" value="ECO:0007669"/>
    <property type="project" value="InterPro"/>
</dbReference>
<keyword evidence="3 5" id="KW-1133">Transmembrane helix</keyword>
<feature type="transmembrane region" description="Helical" evidence="5">
    <location>
        <begin position="297"/>
        <end position="318"/>
    </location>
</feature>
<organism evidence="8 9">
    <name type="scientific">Candidatus Allofournierella pullistercoris</name>
    <dbReference type="NCBI Taxonomy" id="2838597"/>
    <lineage>
        <taxon>Bacteria</taxon>
        <taxon>Bacillati</taxon>
        <taxon>Bacillota</taxon>
        <taxon>Clostridia</taxon>
        <taxon>Eubacteriales</taxon>
        <taxon>Oscillospiraceae</taxon>
        <taxon>Allofournierella</taxon>
    </lineage>
</organism>
<dbReference type="Pfam" id="PF04138">
    <property type="entry name" value="GtrA_DPMS_TM"/>
    <property type="match status" value="1"/>
</dbReference>
<dbReference type="EMBL" id="JAHLFP010000031">
    <property type="protein sequence ID" value="MBU3806022.1"/>
    <property type="molecule type" value="Genomic_DNA"/>
</dbReference>
<reference evidence="8" key="2">
    <citation type="submission" date="2021-04" db="EMBL/GenBank/DDBJ databases">
        <authorList>
            <person name="Gilroy R."/>
        </authorList>
    </citation>
    <scope>NUCLEOTIDE SEQUENCE</scope>
    <source>
        <strain evidence="8">B5_2728</strain>
    </source>
</reference>
<dbReference type="InterPro" id="IPR050256">
    <property type="entry name" value="Glycosyltransferase_2"/>
</dbReference>
<protein>
    <submittedName>
        <fullName evidence="8">Bifunctional glycosyltransferase family 2/GtrA family protein</fullName>
    </submittedName>
</protein>
<dbReference type="CDD" id="cd04179">
    <property type="entry name" value="DPM_DPG-synthase_like"/>
    <property type="match status" value="1"/>
</dbReference>
<feature type="domain" description="GtrA/DPMS transmembrane" evidence="7">
    <location>
        <begin position="228"/>
        <end position="346"/>
    </location>
</feature>
<comment type="caution">
    <text evidence="8">The sequence shown here is derived from an EMBL/GenBank/DDBJ whole genome shotgun (WGS) entry which is preliminary data.</text>
</comment>
<dbReference type="InterPro" id="IPR001173">
    <property type="entry name" value="Glyco_trans_2-like"/>
</dbReference>
<evidence type="ECO:0000259" key="6">
    <source>
        <dbReference type="Pfam" id="PF00535"/>
    </source>
</evidence>
<dbReference type="SUPFAM" id="SSF53448">
    <property type="entry name" value="Nucleotide-diphospho-sugar transferases"/>
    <property type="match status" value="1"/>
</dbReference>
<evidence type="ECO:0000259" key="7">
    <source>
        <dbReference type="Pfam" id="PF04138"/>
    </source>
</evidence>
<dbReference type="Gene3D" id="3.90.550.10">
    <property type="entry name" value="Spore Coat Polysaccharide Biosynthesis Protein SpsA, Chain A"/>
    <property type="match status" value="1"/>
</dbReference>
<evidence type="ECO:0000313" key="9">
    <source>
        <dbReference type="Proteomes" id="UP000713596"/>
    </source>
</evidence>
<reference evidence="8" key="1">
    <citation type="journal article" date="2021" name="PeerJ">
        <title>Extensive microbial diversity within the chicken gut microbiome revealed by metagenomics and culture.</title>
        <authorList>
            <person name="Gilroy R."/>
            <person name="Ravi A."/>
            <person name="Getino M."/>
            <person name="Pursley I."/>
            <person name="Horton D.L."/>
            <person name="Alikhan N.F."/>
            <person name="Baker D."/>
            <person name="Gharbi K."/>
            <person name="Hall N."/>
            <person name="Watson M."/>
            <person name="Adriaenssens E.M."/>
            <person name="Foster-Nyarko E."/>
            <person name="Jarju S."/>
            <person name="Secka A."/>
            <person name="Antonio M."/>
            <person name="Oren A."/>
            <person name="Chaudhuri R.R."/>
            <person name="La Ragione R."/>
            <person name="Hildebrand F."/>
            <person name="Pallen M.J."/>
        </authorList>
    </citation>
    <scope>NUCLEOTIDE SEQUENCE</scope>
    <source>
        <strain evidence="8">B5_2728</strain>
    </source>
</reference>
<evidence type="ECO:0000256" key="5">
    <source>
        <dbReference type="SAM" id="Phobius"/>
    </source>
</evidence>
<dbReference type="GO" id="GO:0016020">
    <property type="term" value="C:membrane"/>
    <property type="evidence" value="ECO:0007669"/>
    <property type="project" value="UniProtKB-SubCell"/>
</dbReference>
<dbReference type="InterPro" id="IPR029044">
    <property type="entry name" value="Nucleotide-diphossugar_trans"/>
</dbReference>
<feature type="domain" description="Glycosyltransferase 2-like" evidence="6">
    <location>
        <begin position="17"/>
        <end position="135"/>
    </location>
</feature>
<feature type="transmembrane region" description="Helical" evidence="5">
    <location>
        <begin position="257"/>
        <end position="277"/>
    </location>
</feature>
<evidence type="ECO:0000256" key="3">
    <source>
        <dbReference type="ARBA" id="ARBA00022989"/>
    </source>
</evidence>
<sequence length="356" mass="39712">MHLNEIPVVIPCLQPDETLLSLISQLQGEGIQKILLVDDGSGPAYQAIFQQAEQQGCVVVSHAVNLGKGRALKTAFNECLLRWPDAPGCVTADSDGQHTPSCIASVMEALANHPDSLILGSRDFGGADVPFRSRFGNQFTCGMFRILIGLNIRDTQTGLRGIPASFMETLLAIPGERYEFESHMLMETREQQVPIREIPIQTVYLNQNKSSHFHPLRDSLRIYQIFAKFLFSSLSSSLLDLGLFWVFCRLLPSALGVWRITAATLLARLFSASYNYFFNHHLVFKSKQAHHLALSKYAILAGVQMACSALFVSGLFQLTRGNELVIKILVDSLLFFISFQIQREFVYRKNPTTPAS</sequence>
<dbReference type="PANTHER" id="PTHR48090">
    <property type="entry name" value="UNDECAPRENYL-PHOSPHATE 4-DEOXY-4-FORMAMIDO-L-ARABINOSE TRANSFERASE-RELATED"/>
    <property type="match status" value="1"/>
</dbReference>
<evidence type="ECO:0000256" key="4">
    <source>
        <dbReference type="ARBA" id="ARBA00023136"/>
    </source>
</evidence>
<evidence type="ECO:0000256" key="1">
    <source>
        <dbReference type="ARBA" id="ARBA00004141"/>
    </source>
</evidence>
<keyword evidence="4 5" id="KW-0472">Membrane</keyword>
<gene>
    <name evidence="8" type="ORF">H9882_03925</name>
</gene>
<name>A0A948T1W0_9FIRM</name>
<accession>A0A948T1W0</accession>